<keyword evidence="2" id="KW-0472">Membrane</keyword>
<evidence type="ECO:0000313" key="6">
    <source>
        <dbReference type="Proteomes" id="UP000093069"/>
    </source>
</evidence>
<dbReference type="RefSeq" id="WP_068576034.1">
    <property type="nucleotide sequence ID" value="NZ_CP015193.1"/>
</dbReference>
<dbReference type="KEGG" id="tch:CHITON_0272"/>
<dbReference type="Pfam" id="PF02254">
    <property type="entry name" value="TrkA_N"/>
    <property type="match status" value="1"/>
</dbReference>
<protein>
    <submittedName>
        <fullName evidence="4 5">Potassium channel protein</fullName>
    </submittedName>
</protein>
<dbReference type="PANTHER" id="PTHR43833">
    <property type="entry name" value="POTASSIUM CHANNEL PROTEIN 2-RELATED-RELATED"/>
    <property type="match status" value="1"/>
</dbReference>
<feature type="domain" description="RCK N-terminal" evidence="3">
    <location>
        <begin position="117"/>
        <end position="240"/>
    </location>
</feature>
<organism evidence="5 6">
    <name type="scientific">Thermococcus chitonophagus</name>
    <dbReference type="NCBI Taxonomy" id="54262"/>
    <lineage>
        <taxon>Archaea</taxon>
        <taxon>Methanobacteriati</taxon>
        <taxon>Methanobacteriota</taxon>
        <taxon>Thermococci</taxon>
        <taxon>Thermococcales</taxon>
        <taxon>Thermococcaceae</taxon>
        <taxon>Thermococcus</taxon>
    </lineage>
</organism>
<feature type="transmembrane region" description="Helical" evidence="2">
    <location>
        <begin position="21"/>
        <end position="43"/>
    </location>
</feature>
<dbReference type="OrthoDB" id="43518at2157"/>
<dbReference type="PANTHER" id="PTHR43833:SF9">
    <property type="entry name" value="POTASSIUM CHANNEL PROTEIN YUGO-RELATED"/>
    <property type="match status" value="1"/>
</dbReference>
<evidence type="ECO:0000313" key="4">
    <source>
        <dbReference type="EMBL" id="ASJ15818.1"/>
    </source>
</evidence>
<evidence type="ECO:0000256" key="2">
    <source>
        <dbReference type="SAM" id="Phobius"/>
    </source>
</evidence>
<name>A0A160VTW3_9EURY</name>
<keyword evidence="7" id="KW-1185">Reference proteome</keyword>
<dbReference type="InterPro" id="IPR013099">
    <property type="entry name" value="K_chnl_dom"/>
</dbReference>
<keyword evidence="5" id="KW-0813">Transport</keyword>
<dbReference type="InterPro" id="IPR036291">
    <property type="entry name" value="NAD(P)-bd_dom_sf"/>
</dbReference>
<keyword evidence="2" id="KW-0812">Transmembrane</keyword>
<keyword evidence="2" id="KW-1133">Transmembrane helix</keyword>
<comment type="subcellular location">
    <subcellularLocation>
        <location evidence="1">Cell membrane</location>
        <topology evidence="1">Multi-pass membrane protein</topology>
    </subcellularLocation>
</comment>
<proteinExistence type="predicted"/>
<dbReference type="GO" id="GO:0005886">
    <property type="term" value="C:plasma membrane"/>
    <property type="evidence" value="ECO:0007669"/>
    <property type="project" value="UniProtKB-SubCell"/>
</dbReference>
<dbReference type="Proteomes" id="UP000093069">
    <property type="component" value="Chromosome I"/>
</dbReference>
<reference evidence="5" key="2">
    <citation type="submission" date="2016-01" db="EMBL/GenBank/DDBJ databases">
        <authorList>
            <person name="Oliw E.H."/>
        </authorList>
    </citation>
    <scope>NUCLEOTIDE SEQUENCE</scope>
    <source>
        <strain evidence="5">1</strain>
    </source>
</reference>
<sequence>MLPVPVLRKLLKIHFKLKKSRIAWLALGVSVLAVILAILFMVFEGLDFFTALYWAVITMSTIGYGDVTPTTQAGKIVAMIAAVAGISSFTALVSLIAEYFLTSSLRRMMGMHGVRFKDHYVVIGKGPGVRAFVEEIIAAMERGEAERGKIVAIVESEDEKRKLNLPEEVEVLVGDPTEDDTLKRASIERAKHVILTPEDDSKAVFITLKVKSMSKAKIHVEALREESVPLLKNAGAERVVLSRGLAGRLLASSIFEPEVVNVLEDLMKSSEGHDIVIISDERAWNKKFEDVIEILSPSYFPIGYVKGEMRLAPPLDEVVPQGAKLICITGQSDVRKQGT</sequence>
<keyword evidence="5" id="KW-0407">Ion channel</keyword>
<dbReference type="Gene3D" id="1.10.287.70">
    <property type="match status" value="1"/>
</dbReference>
<dbReference type="SUPFAM" id="SSF51735">
    <property type="entry name" value="NAD(P)-binding Rossmann-fold domains"/>
    <property type="match status" value="1"/>
</dbReference>
<dbReference type="GO" id="GO:0034220">
    <property type="term" value="P:monoatomic ion transmembrane transport"/>
    <property type="evidence" value="ECO:0007669"/>
    <property type="project" value="UniProtKB-KW"/>
</dbReference>
<dbReference type="GeneID" id="33321182"/>
<dbReference type="GO" id="GO:0006813">
    <property type="term" value="P:potassium ion transport"/>
    <property type="evidence" value="ECO:0007669"/>
    <property type="project" value="InterPro"/>
</dbReference>
<dbReference type="SUPFAM" id="SSF81324">
    <property type="entry name" value="Voltage-gated potassium channels"/>
    <property type="match status" value="1"/>
</dbReference>
<evidence type="ECO:0000313" key="7">
    <source>
        <dbReference type="Proteomes" id="UP000250189"/>
    </source>
</evidence>
<accession>A0A160VTW3</accession>
<evidence type="ECO:0000256" key="1">
    <source>
        <dbReference type="ARBA" id="ARBA00004651"/>
    </source>
</evidence>
<dbReference type="InterPro" id="IPR003148">
    <property type="entry name" value="RCK_N"/>
</dbReference>
<dbReference type="EMBL" id="CP015193">
    <property type="protein sequence ID" value="ASJ15818.1"/>
    <property type="molecule type" value="Genomic_DNA"/>
</dbReference>
<dbReference type="InterPro" id="IPR050721">
    <property type="entry name" value="Trk_Ktr_HKT_K-transport"/>
</dbReference>
<evidence type="ECO:0000313" key="5">
    <source>
        <dbReference type="EMBL" id="CUX77051.1"/>
    </source>
</evidence>
<dbReference type="Gene3D" id="3.40.50.720">
    <property type="entry name" value="NAD(P)-binding Rossmann-like Domain"/>
    <property type="match status" value="1"/>
</dbReference>
<dbReference type="PROSITE" id="PS51201">
    <property type="entry name" value="RCK_N"/>
    <property type="match status" value="1"/>
</dbReference>
<gene>
    <name evidence="4" type="ORF">A3L04_01380</name>
    <name evidence="5" type="ORF">CHITON_0272</name>
</gene>
<dbReference type="EMBL" id="LN999010">
    <property type="protein sequence ID" value="CUX77051.1"/>
    <property type="molecule type" value="Genomic_DNA"/>
</dbReference>
<reference evidence="6" key="1">
    <citation type="submission" date="2016-01" db="EMBL/GenBank/DDBJ databases">
        <authorList>
            <person name="Vorgias C.E."/>
        </authorList>
    </citation>
    <scope>NUCLEOTIDE SEQUENCE [LARGE SCALE GENOMIC DNA]</scope>
</reference>
<dbReference type="AlphaFoldDB" id="A0A160VTW3"/>
<dbReference type="Proteomes" id="UP000250189">
    <property type="component" value="Chromosome"/>
</dbReference>
<dbReference type="STRING" id="54262.CHITON_0272"/>
<reference evidence="4 7" key="3">
    <citation type="submission" date="2016-04" db="EMBL/GenBank/DDBJ databases">
        <title>Complete genome sequence of Thermococcus chitonophagus type strain GC74.</title>
        <authorList>
            <person name="Oger P.M."/>
        </authorList>
    </citation>
    <scope>NUCLEOTIDE SEQUENCE [LARGE SCALE GENOMIC DNA]</scope>
    <source>
        <strain evidence="4 7">GC74</strain>
    </source>
</reference>
<keyword evidence="5" id="KW-0406">Ion transport</keyword>
<feature type="transmembrane region" description="Helical" evidence="2">
    <location>
        <begin position="76"/>
        <end position="101"/>
    </location>
</feature>
<dbReference type="Pfam" id="PF07885">
    <property type="entry name" value="Ion_trans_2"/>
    <property type="match status" value="1"/>
</dbReference>
<evidence type="ECO:0000259" key="3">
    <source>
        <dbReference type="PROSITE" id="PS51201"/>
    </source>
</evidence>